<protein>
    <submittedName>
        <fullName evidence="1">Uncharacterized protein</fullName>
    </submittedName>
</protein>
<dbReference type="EMBL" id="AB853026">
    <property type="protein sequence ID" value="BAO19300.1"/>
    <property type="molecule type" value="Genomic_DNA"/>
</dbReference>
<reference evidence="1" key="2">
    <citation type="submission" date="2024-06" db="EMBL/GenBank/DDBJ databases">
        <authorList>
            <person name="Sakai Y."/>
            <person name="Fujii T."/>
        </authorList>
    </citation>
    <scope>NUCLEOTIDE SEQUENCE</scope>
    <source>
        <strain evidence="1">M701</strain>
        <plasmid evidence="1">pM7012</plasmid>
    </source>
</reference>
<name>V5YNY3_9BURK</name>
<organism evidence="1">
    <name type="scientific">Burkholderia sp. M701</name>
    <dbReference type="NCBI Taxonomy" id="326454"/>
    <lineage>
        <taxon>Bacteria</taxon>
        <taxon>Pseudomonadati</taxon>
        <taxon>Pseudomonadota</taxon>
        <taxon>Betaproteobacteria</taxon>
        <taxon>Burkholderiales</taxon>
        <taxon>Burkholderiaceae</taxon>
        <taxon>Burkholderia</taxon>
    </lineage>
</organism>
<evidence type="ECO:0000313" key="1">
    <source>
        <dbReference type="EMBL" id="BAO19300.1"/>
    </source>
</evidence>
<reference evidence="1" key="1">
    <citation type="journal article" date="2014" name="Microbiology">
        <title>A 2,4-dichlorophenoxyacetic acid degradation plasmid pM7012 discloses distribution of an unclassified megaplasmid group across bacterial species.</title>
        <authorList>
            <person name="Sakai Y."/>
            <person name="Ogawa N."/>
            <person name="Shimomura Y."/>
            <person name="Fujii T."/>
        </authorList>
    </citation>
    <scope>NUCLEOTIDE SEQUENCE</scope>
    <source>
        <strain evidence="1">M701</strain>
    </source>
</reference>
<sequence>MTQRNLIVDPLTMLQYVERWMSGYGTKTQNEIREEVRAVLAANRLTPSENCRTLVLQIPVTAAAAVSASAVRDTIQRFVDIGSQDAADTLENGEGDLEAAQLAADLSFGPVSVVGSVAQGRASNPVQIETGCDEESQLSSFQNGTLQNFGDRLAVTVQTKICVPADLSECSEEQAQAFLRETLETASAATGNILTFDVQIGSNGQREDNV</sequence>
<dbReference type="RefSeq" id="WP_023842840.1">
    <property type="nucleotide sequence ID" value="NC_022995.1"/>
</dbReference>
<keyword evidence="1" id="KW-0614">Plasmid</keyword>
<accession>V5YNY3</accession>
<geneLocation type="plasmid" evidence="1">
    <name>pM7012</name>
</geneLocation>
<dbReference type="AlphaFoldDB" id="V5YNY3"/>
<proteinExistence type="predicted"/>